<dbReference type="EMBL" id="CAKKLH010000068">
    <property type="protein sequence ID" value="CAH0101960.1"/>
    <property type="molecule type" value="Genomic_DNA"/>
</dbReference>
<evidence type="ECO:0000256" key="11">
    <source>
        <dbReference type="SAM" id="SignalP"/>
    </source>
</evidence>
<evidence type="ECO:0000313" key="13">
    <source>
        <dbReference type="EMBL" id="CAH0101960.1"/>
    </source>
</evidence>
<dbReference type="InterPro" id="IPR037019">
    <property type="entry name" value="Glyco_hydro_7_sf"/>
</dbReference>
<keyword evidence="8" id="KW-0326">Glycosidase</keyword>
<keyword evidence="14" id="KW-1185">Reference proteome</keyword>
<feature type="compositionally biased region" description="Low complexity" evidence="10">
    <location>
        <begin position="49"/>
        <end position="68"/>
    </location>
</feature>
<dbReference type="InterPro" id="IPR001722">
    <property type="entry name" value="Glyco_hydro_7"/>
</dbReference>
<feature type="domain" description="C-type lectin" evidence="12">
    <location>
        <begin position="86"/>
        <end position="206"/>
    </location>
</feature>
<evidence type="ECO:0000256" key="6">
    <source>
        <dbReference type="ARBA" id="ARBA00023001"/>
    </source>
</evidence>
<name>A0A8J2WKA4_9CRUS</name>
<dbReference type="OrthoDB" id="412382at2759"/>
<evidence type="ECO:0000259" key="12">
    <source>
        <dbReference type="PROSITE" id="PS50041"/>
    </source>
</evidence>
<feature type="chain" id="PRO_5035176748" description="cellulose 1,4-beta-cellobiosidase (non-reducing end)" evidence="11">
    <location>
        <begin position="22"/>
        <end position="495"/>
    </location>
</feature>
<dbReference type="InterPro" id="IPR016186">
    <property type="entry name" value="C-type_lectin-like/link_sf"/>
</dbReference>
<evidence type="ECO:0000313" key="14">
    <source>
        <dbReference type="Proteomes" id="UP000789390"/>
    </source>
</evidence>
<dbReference type="PROSITE" id="PS50041">
    <property type="entry name" value="C_TYPE_LECTIN_2"/>
    <property type="match status" value="1"/>
</dbReference>
<dbReference type="InterPro" id="IPR001304">
    <property type="entry name" value="C-type_lectin-like"/>
</dbReference>
<dbReference type="PANTHER" id="PTHR33753:SF2">
    <property type="entry name" value="GLYCOSIDE HYDROLASE FAMILY 7 PROTEIN"/>
    <property type="match status" value="1"/>
</dbReference>
<dbReference type="GO" id="GO:0030245">
    <property type="term" value="P:cellulose catabolic process"/>
    <property type="evidence" value="ECO:0007669"/>
    <property type="project" value="UniProtKB-KW"/>
</dbReference>
<dbReference type="AlphaFoldDB" id="A0A8J2WKA4"/>
<dbReference type="SUPFAM" id="SSF56436">
    <property type="entry name" value="C-type lectin-like"/>
    <property type="match status" value="1"/>
</dbReference>
<dbReference type="PANTHER" id="PTHR33753">
    <property type="entry name" value="1,4-BETA-D-GLUCAN CELLOBIOHYDROLASE B"/>
    <property type="match status" value="1"/>
</dbReference>
<sequence>MAKYSILFSVLIVGVCGLVLATDVDSGPTNNNKSDDKFLLPGISISINKPETTTKPPPTTETTTKSTPTPAPTPTPPKPDECVTFIGFPCYKLPTSCVCVIKLQKPWVDAFDFCKANGRSLISFKTAEKQTELETYLPSIIAKSDSLFTTIGFWTSGTFCLGTSAENIYCSSKNTWAWASTRENFGFVNWEFGQPDMVTLPRTACARAVPTKNYQIILPTGLVVDNNWRGVFYNLCYDQKKCDKIFTKAEYETLFGATVSASKTHLTLKYVKPATGPRIYLIAGSGSNKYQMVYLLNRELSFDVDLSTVGCGFDASLFFVAMEEDGGMASNGYTGPVYGTGGCDAQLPVPGKPSCYELDIIESNSLTTMMVTHTCNGTNSCEPSGCAYLPYALGKKKFYGRGPSYCVDTTKPFTIVTRFVSDDGTDTGNLKEIQRFYKQNGRTIPNPTLKHQAEKFQHQMGASCYSLGHRQLIKTLMDFQKLDRITNLNLNVFTK</sequence>
<dbReference type="EC" id="3.2.1.91" evidence="3"/>
<dbReference type="InterPro" id="IPR016187">
    <property type="entry name" value="CTDL_fold"/>
</dbReference>
<comment type="catalytic activity">
    <reaction evidence="1">
        <text>Hydrolysis of (1-&gt;4)-beta-D-glucosidic linkages in cellulose and cellotetraose, releasing cellobiose from the non-reducing ends of the chains.</text>
        <dbReference type="EC" id="3.2.1.91"/>
    </reaction>
</comment>
<dbReference type="GO" id="GO:0016162">
    <property type="term" value="F:cellulose 1,4-beta-cellobiosidase activity"/>
    <property type="evidence" value="ECO:0007669"/>
    <property type="project" value="UniProtKB-EC"/>
</dbReference>
<dbReference type="InterPro" id="IPR013320">
    <property type="entry name" value="ConA-like_dom_sf"/>
</dbReference>
<dbReference type="Gene3D" id="3.10.100.10">
    <property type="entry name" value="Mannose-Binding Protein A, subunit A"/>
    <property type="match status" value="1"/>
</dbReference>
<protein>
    <recommendedName>
        <fullName evidence="3">cellulose 1,4-beta-cellobiosidase (non-reducing end)</fullName>
        <ecNumber evidence="3">3.2.1.91</ecNumber>
    </recommendedName>
</protein>
<dbReference type="Proteomes" id="UP000789390">
    <property type="component" value="Unassembled WGS sequence"/>
</dbReference>
<organism evidence="13 14">
    <name type="scientific">Daphnia galeata</name>
    <dbReference type="NCBI Taxonomy" id="27404"/>
    <lineage>
        <taxon>Eukaryota</taxon>
        <taxon>Metazoa</taxon>
        <taxon>Ecdysozoa</taxon>
        <taxon>Arthropoda</taxon>
        <taxon>Crustacea</taxon>
        <taxon>Branchiopoda</taxon>
        <taxon>Diplostraca</taxon>
        <taxon>Cladocera</taxon>
        <taxon>Anomopoda</taxon>
        <taxon>Daphniidae</taxon>
        <taxon>Daphnia</taxon>
    </lineage>
</organism>
<evidence type="ECO:0000256" key="8">
    <source>
        <dbReference type="ARBA" id="ARBA00023295"/>
    </source>
</evidence>
<dbReference type="SUPFAM" id="SSF49899">
    <property type="entry name" value="Concanavalin A-like lectins/glucanases"/>
    <property type="match status" value="1"/>
</dbReference>
<comment type="similarity">
    <text evidence="2">Belongs to the glycosyl hydrolase 7 (cellulase C) family.</text>
</comment>
<dbReference type="Gene3D" id="2.70.100.10">
    <property type="entry name" value="Glycoside hydrolase, family 7, domain"/>
    <property type="match status" value="1"/>
</dbReference>
<evidence type="ECO:0000256" key="1">
    <source>
        <dbReference type="ARBA" id="ARBA00001641"/>
    </source>
</evidence>
<evidence type="ECO:0000256" key="9">
    <source>
        <dbReference type="ARBA" id="ARBA00023326"/>
    </source>
</evidence>
<feature type="signal peptide" evidence="11">
    <location>
        <begin position="1"/>
        <end position="21"/>
    </location>
</feature>
<keyword evidence="4 11" id="KW-0732">Signal</keyword>
<evidence type="ECO:0000256" key="2">
    <source>
        <dbReference type="ARBA" id="ARBA00006044"/>
    </source>
</evidence>
<evidence type="ECO:0000256" key="4">
    <source>
        <dbReference type="ARBA" id="ARBA00022729"/>
    </source>
</evidence>
<feature type="region of interest" description="Disordered" evidence="10">
    <location>
        <begin position="47"/>
        <end position="77"/>
    </location>
</feature>
<keyword evidence="6" id="KW-0136">Cellulose degradation</keyword>
<keyword evidence="9" id="KW-0624">Polysaccharide degradation</keyword>
<comment type="caution">
    <text evidence="13">The sequence shown here is derived from an EMBL/GenBank/DDBJ whole genome shotgun (WGS) entry which is preliminary data.</text>
</comment>
<evidence type="ECO:0000256" key="3">
    <source>
        <dbReference type="ARBA" id="ARBA00012561"/>
    </source>
</evidence>
<evidence type="ECO:0000256" key="7">
    <source>
        <dbReference type="ARBA" id="ARBA00023277"/>
    </source>
</evidence>
<reference evidence="13" key="1">
    <citation type="submission" date="2021-11" db="EMBL/GenBank/DDBJ databases">
        <authorList>
            <person name="Schell T."/>
        </authorList>
    </citation>
    <scope>NUCLEOTIDE SEQUENCE</scope>
    <source>
        <strain evidence="13">M5</strain>
    </source>
</reference>
<keyword evidence="7" id="KW-0119">Carbohydrate metabolism</keyword>
<accession>A0A8J2WKA4</accession>
<evidence type="ECO:0000256" key="5">
    <source>
        <dbReference type="ARBA" id="ARBA00022801"/>
    </source>
</evidence>
<evidence type="ECO:0000256" key="10">
    <source>
        <dbReference type="SAM" id="MobiDB-lite"/>
    </source>
</evidence>
<proteinExistence type="inferred from homology"/>
<keyword evidence="5" id="KW-0378">Hydrolase</keyword>
<gene>
    <name evidence="13" type="ORF">DGAL_LOCUS4333</name>
</gene>
<dbReference type="CDD" id="cd00037">
    <property type="entry name" value="CLECT"/>
    <property type="match status" value="1"/>
</dbReference>
<dbReference type="Pfam" id="PF00840">
    <property type="entry name" value="Glyco_hydro_7"/>
    <property type="match status" value="1"/>
</dbReference>
<dbReference type="PRINTS" id="PR00734">
    <property type="entry name" value="GLHYDRLASE7"/>
</dbReference>